<dbReference type="Proteomes" id="UP000500767">
    <property type="component" value="Chromosome"/>
</dbReference>
<evidence type="ECO:0000313" key="4">
    <source>
        <dbReference type="Proteomes" id="UP000500767"/>
    </source>
</evidence>
<dbReference type="InterPro" id="IPR021255">
    <property type="entry name" value="DUF2807"/>
</dbReference>
<feature type="domain" description="Putative auto-transporter adhesin head GIN" evidence="2">
    <location>
        <begin position="150"/>
        <end position="262"/>
    </location>
</feature>
<evidence type="ECO:0000256" key="1">
    <source>
        <dbReference type="SAM" id="SignalP"/>
    </source>
</evidence>
<keyword evidence="4" id="KW-1185">Reference proteome</keyword>
<dbReference type="EMBL" id="CP053708">
    <property type="protein sequence ID" value="QKE90762.1"/>
    <property type="molecule type" value="Genomic_DNA"/>
</dbReference>
<organism evidence="3 4">
    <name type="scientific">Lichenicola cladoniae</name>
    <dbReference type="NCBI Taxonomy" id="1484109"/>
    <lineage>
        <taxon>Bacteria</taxon>
        <taxon>Pseudomonadati</taxon>
        <taxon>Pseudomonadota</taxon>
        <taxon>Alphaproteobacteria</taxon>
        <taxon>Acetobacterales</taxon>
        <taxon>Acetobacteraceae</taxon>
        <taxon>Lichenicola</taxon>
    </lineage>
</organism>
<gene>
    <name evidence="3" type="ORF">HN018_12555</name>
</gene>
<dbReference type="Pfam" id="PF10988">
    <property type="entry name" value="DUF2807"/>
    <property type="match status" value="1"/>
</dbReference>
<proteinExistence type="predicted"/>
<evidence type="ECO:0000259" key="2">
    <source>
        <dbReference type="Pfam" id="PF10988"/>
    </source>
</evidence>
<accession>A0A6M8HQY5</accession>
<keyword evidence="1" id="KW-0732">Signal</keyword>
<feature type="signal peptide" evidence="1">
    <location>
        <begin position="1"/>
        <end position="25"/>
    </location>
</feature>
<sequence length="264" mass="27027">MPPRHVLSTMLAVLAMPILSVHAFALDRDQTLAGNRLSIDSPCARHVDIQPDPTLRAEIVVHATADHPEELAQLKFDTQDGPHIHAGPAACWRPDGSRSFTQTLALTIRVPSRTPLSIDEAGAAGYEVGAIGGALILDLSGSVTLTDAQVTALDAQVSGFGRVDVARATGRARVDLTGAGSLAIDQADLPALSASVSGSGHITIAHGEVGQATLDISGTGGIRIDAPVESATAQVSGIGSIRLARVNGPLQKDISGLGTVTVGN</sequence>
<name>A0A6M8HQY5_9PROT</name>
<reference evidence="3 4" key="1">
    <citation type="journal article" date="2014" name="World J. Microbiol. Biotechnol.">
        <title>Biodiversity and physiological characteristics of Antarctic and Arctic lichens-associated bacteria.</title>
        <authorList>
            <person name="Lee Y.M."/>
            <person name="Kim E.H."/>
            <person name="Lee H.K."/>
            <person name="Hong S.G."/>
        </authorList>
    </citation>
    <scope>NUCLEOTIDE SEQUENCE [LARGE SCALE GENOMIC DNA]</scope>
    <source>
        <strain evidence="3 4">PAMC 26569</strain>
    </source>
</reference>
<evidence type="ECO:0000313" key="3">
    <source>
        <dbReference type="EMBL" id="QKE90762.1"/>
    </source>
</evidence>
<protein>
    <recommendedName>
        <fullName evidence="2">Putative auto-transporter adhesin head GIN domain-containing protein</fullName>
    </recommendedName>
</protein>
<dbReference type="KEGG" id="lck:HN018_12555"/>
<feature type="chain" id="PRO_5026649106" description="Putative auto-transporter adhesin head GIN domain-containing protein" evidence="1">
    <location>
        <begin position="26"/>
        <end position="264"/>
    </location>
</feature>
<dbReference type="AlphaFoldDB" id="A0A6M8HQY5"/>
<dbReference type="RefSeq" id="WP_171836357.1">
    <property type="nucleotide sequence ID" value="NZ_CP053708.1"/>
</dbReference>
<dbReference type="Gene3D" id="2.160.20.120">
    <property type="match status" value="1"/>
</dbReference>